<protein>
    <submittedName>
        <fullName evidence="1">Uncharacterized protein</fullName>
    </submittedName>
</protein>
<reference evidence="1" key="2">
    <citation type="journal article" date="2015" name="Data Brief">
        <title>Shoot transcriptome of the giant reed, Arundo donax.</title>
        <authorList>
            <person name="Barrero R.A."/>
            <person name="Guerrero F.D."/>
            <person name="Moolhuijzen P."/>
            <person name="Goolsby J.A."/>
            <person name="Tidwell J."/>
            <person name="Bellgard S.E."/>
            <person name="Bellgard M.I."/>
        </authorList>
    </citation>
    <scope>NUCLEOTIDE SEQUENCE</scope>
    <source>
        <tissue evidence="1">Shoot tissue taken approximately 20 cm above the soil surface</tissue>
    </source>
</reference>
<proteinExistence type="predicted"/>
<accession>A0A0A9EFP9</accession>
<evidence type="ECO:0000313" key="1">
    <source>
        <dbReference type="EMBL" id="JAD96660.1"/>
    </source>
</evidence>
<sequence>MMAHFTSLITSSCSRSCLCPPFAAKPSVHPLKRAAYVYRSLPQALFVLELLLFPRPPILYSPFPSSLFCCPV</sequence>
<dbReference type="AlphaFoldDB" id="A0A0A9EFP9"/>
<organism evidence="1">
    <name type="scientific">Arundo donax</name>
    <name type="common">Giant reed</name>
    <name type="synonym">Donax arundinaceus</name>
    <dbReference type="NCBI Taxonomy" id="35708"/>
    <lineage>
        <taxon>Eukaryota</taxon>
        <taxon>Viridiplantae</taxon>
        <taxon>Streptophyta</taxon>
        <taxon>Embryophyta</taxon>
        <taxon>Tracheophyta</taxon>
        <taxon>Spermatophyta</taxon>
        <taxon>Magnoliopsida</taxon>
        <taxon>Liliopsida</taxon>
        <taxon>Poales</taxon>
        <taxon>Poaceae</taxon>
        <taxon>PACMAD clade</taxon>
        <taxon>Arundinoideae</taxon>
        <taxon>Arundineae</taxon>
        <taxon>Arundo</taxon>
    </lineage>
</organism>
<name>A0A0A9EFP9_ARUDO</name>
<reference evidence="1" key="1">
    <citation type="submission" date="2014-09" db="EMBL/GenBank/DDBJ databases">
        <authorList>
            <person name="Magalhaes I.L.F."/>
            <person name="Oliveira U."/>
            <person name="Santos F.R."/>
            <person name="Vidigal T.H.D.A."/>
            <person name="Brescovit A.D."/>
            <person name="Santos A.J."/>
        </authorList>
    </citation>
    <scope>NUCLEOTIDE SEQUENCE</scope>
    <source>
        <tissue evidence="1">Shoot tissue taken approximately 20 cm above the soil surface</tissue>
    </source>
</reference>
<dbReference type="EMBL" id="GBRH01201235">
    <property type="protein sequence ID" value="JAD96660.1"/>
    <property type="molecule type" value="Transcribed_RNA"/>
</dbReference>